<feature type="transmembrane region" description="Helical" evidence="2">
    <location>
        <begin position="21"/>
        <end position="41"/>
    </location>
</feature>
<reference evidence="4 5" key="1">
    <citation type="submission" date="2016-07" db="EMBL/GenBank/DDBJ databases">
        <authorList>
            <person name="Townsley L."/>
            <person name="Shank E.A."/>
        </authorList>
    </citation>
    <scope>NUCLEOTIDE SEQUENCE [LARGE SCALE GENOMIC DNA]</scope>
    <source>
        <strain evidence="4 5">CH01</strain>
    </source>
</reference>
<dbReference type="InterPro" id="IPR016047">
    <property type="entry name" value="M23ase_b-sheet_dom"/>
</dbReference>
<dbReference type="Proteomes" id="UP000094580">
    <property type="component" value="Unassembled WGS sequence"/>
</dbReference>
<dbReference type="Pfam" id="PF01551">
    <property type="entry name" value="Peptidase_M23"/>
    <property type="match status" value="1"/>
</dbReference>
<dbReference type="PANTHER" id="PTHR21666:SF291">
    <property type="entry name" value="STAGE II SPORULATION PROTEIN Q"/>
    <property type="match status" value="1"/>
</dbReference>
<organism evidence="4 5">
    <name type="scientific">Gottfriedia luciferensis</name>
    <dbReference type="NCBI Taxonomy" id="178774"/>
    <lineage>
        <taxon>Bacteria</taxon>
        <taxon>Bacillati</taxon>
        <taxon>Bacillota</taxon>
        <taxon>Bacilli</taxon>
        <taxon>Bacillales</taxon>
        <taxon>Bacillaceae</taxon>
        <taxon>Gottfriedia</taxon>
    </lineage>
</organism>
<evidence type="ECO:0000259" key="3">
    <source>
        <dbReference type="Pfam" id="PF01551"/>
    </source>
</evidence>
<proteinExistence type="predicted"/>
<evidence type="ECO:0000313" key="4">
    <source>
        <dbReference type="EMBL" id="ODG91964.1"/>
    </source>
</evidence>
<gene>
    <name evidence="4" type="ORF">BED47_05655</name>
</gene>
<comment type="caution">
    <text evidence="4">The sequence shown here is derived from an EMBL/GenBank/DDBJ whole genome shotgun (WGS) entry which is preliminary data.</text>
</comment>
<dbReference type="Gene3D" id="2.70.70.10">
    <property type="entry name" value="Glucose Permease (Domain IIA)"/>
    <property type="match status" value="1"/>
</dbReference>
<keyword evidence="5" id="KW-1185">Reference proteome</keyword>
<dbReference type="PANTHER" id="PTHR21666">
    <property type="entry name" value="PEPTIDASE-RELATED"/>
    <property type="match status" value="1"/>
</dbReference>
<name>A0ABX2ZU42_9BACI</name>
<dbReference type="EMBL" id="MDKC01000013">
    <property type="protein sequence ID" value="ODG91964.1"/>
    <property type="molecule type" value="Genomic_DNA"/>
</dbReference>
<dbReference type="InterPro" id="IPR050570">
    <property type="entry name" value="Cell_wall_metabolism_enzyme"/>
</dbReference>
<dbReference type="InterPro" id="IPR011055">
    <property type="entry name" value="Dup_hybrid_motif"/>
</dbReference>
<keyword evidence="2" id="KW-1133">Transmembrane helix</keyword>
<feature type="domain" description="M23ase beta-sheet core" evidence="3">
    <location>
        <begin position="113"/>
        <end position="211"/>
    </location>
</feature>
<sequence>MREEQNKKTSQKVIKMLRKRWVVPAIYLVSAAVILTGALWYQYSNAPTPTKTGTTVDTREPEAIPASQPEEKLTYPVSKDATVQVKSHYYDDSASKDEQQASLIQMDNNTFTINTGMDLVDKSGKEFDVTAALSGTVTKAQKDAELGYVVVVESGNGLVSYYQSLKSVSVEPGTKVSQGQVLGTAGTALIGKENGIHVHYELRKDGVAINPEKYQGQDVSSIISSVNTKSETKESNTMNTSGNVSDDNEEGSSNTDSDGNKIQQ</sequence>
<evidence type="ECO:0000256" key="2">
    <source>
        <dbReference type="SAM" id="Phobius"/>
    </source>
</evidence>
<dbReference type="RefSeq" id="WP_025569000.1">
    <property type="nucleotide sequence ID" value="NZ_MDKC01000013.1"/>
</dbReference>
<keyword evidence="2" id="KW-0812">Transmembrane</keyword>
<feature type="region of interest" description="Disordered" evidence="1">
    <location>
        <begin position="225"/>
        <end position="264"/>
    </location>
</feature>
<keyword evidence="2" id="KW-0472">Membrane</keyword>
<dbReference type="SUPFAM" id="SSF51261">
    <property type="entry name" value="Duplicated hybrid motif"/>
    <property type="match status" value="1"/>
</dbReference>
<dbReference type="CDD" id="cd12797">
    <property type="entry name" value="M23_peptidase"/>
    <property type="match status" value="1"/>
</dbReference>
<evidence type="ECO:0000313" key="5">
    <source>
        <dbReference type="Proteomes" id="UP000094580"/>
    </source>
</evidence>
<evidence type="ECO:0000256" key="1">
    <source>
        <dbReference type="SAM" id="MobiDB-lite"/>
    </source>
</evidence>
<accession>A0ABX2ZU42</accession>
<protein>
    <recommendedName>
        <fullName evidence="3">M23ase beta-sheet core domain-containing protein</fullName>
    </recommendedName>
</protein>